<gene>
    <name evidence="10" type="ORF">LPT13_08810</name>
</gene>
<dbReference type="SUPFAM" id="SSF54631">
    <property type="entry name" value="CBS-domain pair"/>
    <property type="match status" value="1"/>
</dbReference>
<dbReference type="NCBIfam" id="NF011449">
    <property type="entry name" value="PRK14869.2-5"/>
    <property type="match status" value="1"/>
</dbReference>
<dbReference type="SMART" id="SM00116">
    <property type="entry name" value="CBS"/>
    <property type="match status" value="2"/>
</dbReference>
<name>A0ABS9WI48_9ACTN</name>
<keyword evidence="3" id="KW-0479">Metal-binding</keyword>
<comment type="cofactor">
    <cofactor evidence="1">
        <name>Mn(2+)</name>
        <dbReference type="ChEBI" id="CHEBI:29035"/>
    </cofactor>
</comment>
<evidence type="ECO:0000313" key="10">
    <source>
        <dbReference type="EMBL" id="MCI2242450.1"/>
    </source>
</evidence>
<evidence type="ECO:0000313" key="11">
    <source>
        <dbReference type="Proteomes" id="UP001430755"/>
    </source>
</evidence>
<evidence type="ECO:0000256" key="5">
    <source>
        <dbReference type="ARBA" id="ARBA00023211"/>
    </source>
</evidence>
<dbReference type="SMART" id="SM01131">
    <property type="entry name" value="DHHA2"/>
    <property type="match status" value="1"/>
</dbReference>
<dbReference type="InterPro" id="IPR038222">
    <property type="entry name" value="DHHA2_dom_sf"/>
</dbReference>
<dbReference type="Gene3D" id="3.10.310.20">
    <property type="entry name" value="DHHA2 domain"/>
    <property type="match status" value="1"/>
</dbReference>
<evidence type="ECO:0000256" key="1">
    <source>
        <dbReference type="ARBA" id="ARBA00001936"/>
    </source>
</evidence>
<dbReference type="InterPro" id="IPR001667">
    <property type="entry name" value="DDH_dom"/>
</dbReference>
<dbReference type="EC" id="3.6.1.1" evidence="2"/>
<sequence length="453" mass="49554">MASPVIVVGHRNPDNDSICAAVGYAYLKNELAKRDGTASKLEYIPACLGPLPPESRWILDQNGIPAPRKLPHVHARVCDVMTPDPESISHDASMLEAGRRLRQLNVRSLVVTNDDGTFRGLISTRAIAERYISATDALDGENANPMAVASSLIESLGQRVDDLTYTNVLVLDREALLKEAADDLMASELREGVVVDDDGFAVGIVTRSDIAARPKRKVILVDHNETRQAANGIEEADVVEILDHHRIADVMTANPIKFLNLPVGSTATIVTMEFRKYGVEVPADIAAVLLSAIMTDTVILKSPTATDVDREQVDYLAGILGVDPTEFGLKVFRTRGGEDNMPVEKLVEADSKEFQFGDHTVLIAQHETVDLPAVMAREAEIRQHMAELKALHGYEFVLLMVTDILAEGSQFIVEGNRRIVNRVFNIECPEEGGVWMPGILSRKKQVAARILGS</sequence>
<evidence type="ECO:0000256" key="3">
    <source>
        <dbReference type="ARBA" id="ARBA00022723"/>
    </source>
</evidence>
<dbReference type="Pfam" id="PF01368">
    <property type="entry name" value="DHH"/>
    <property type="match status" value="1"/>
</dbReference>
<dbReference type="InterPro" id="IPR038763">
    <property type="entry name" value="DHH_sf"/>
</dbReference>
<keyword evidence="5" id="KW-0464">Manganese</keyword>
<dbReference type="Proteomes" id="UP001430755">
    <property type="component" value="Unassembled WGS sequence"/>
</dbReference>
<dbReference type="SUPFAM" id="SSF64182">
    <property type="entry name" value="DHH phosphoesterases"/>
    <property type="match status" value="1"/>
</dbReference>
<dbReference type="CDD" id="cd02205">
    <property type="entry name" value="CBS_pair_SF"/>
    <property type="match status" value="1"/>
</dbReference>
<dbReference type="EMBL" id="JAJMLW010000003">
    <property type="protein sequence ID" value="MCI2242450.1"/>
    <property type="molecule type" value="Genomic_DNA"/>
</dbReference>
<evidence type="ECO:0000256" key="8">
    <source>
        <dbReference type="PROSITE-ProRule" id="PRU00703"/>
    </source>
</evidence>
<accession>A0ABS9WI48</accession>
<keyword evidence="8" id="KW-0129">CBS domain</keyword>
<evidence type="ECO:0000256" key="2">
    <source>
        <dbReference type="ARBA" id="ARBA00012146"/>
    </source>
</evidence>
<dbReference type="GO" id="GO:0004427">
    <property type="term" value="F:inorganic diphosphate phosphatase activity"/>
    <property type="evidence" value="ECO:0007669"/>
    <property type="project" value="UniProtKB-EC"/>
</dbReference>
<dbReference type="PANTHER" id="PTHR12112:SF22">
    <property type="entry name" value="MANGANESE-DEPENDENT INORGANIC PYROPHOSPHATASE-RELATED"/>
    <property type="match status" value="1"/>
</dbReference>
<keyword evidence="11" id="KW-1185">Reference proteome</keyword>
<dbReference type="RefSeq" id="WP_242165731.1">
    <property type="nucleotide sequence ID" value="NZ_JAJMLW010000003.1"/>
</dbReference>
<feature type="domain" description="CBS" evidence="9">
    <location>
        <begin position="81"/>
        <end position="137"/>
    </location>
</feature>
<dbReference type="PROSITE" id="PS51371">
    <property type="entry name" value="CBS"/>
    <property type="match status" value="2"/>
</dbReference>
<keyword evidence="4 10" id="KW-0378">Hydrolase</keyword>
<protein>
    <recommendedName>
        <fullName evidence="2">inorganic diphosphatase</fullName>
        <ecNumber evidence="2">3.6.1.1</ecNumber>
    </recommendedName>
    <alternativeName>
        <fullName evidence="6">Pyrophosphate phospho-hydrolase</fullName>
    </alternativeName>
</protein>
<feature type="domain" description="CBS" evidence="9">
    <location>
        <begin position="163"/>
        <end position="221"/>
    </location>
</feature>
<proteinExistence type="predicted"/>
<dbReference type="Gene3D" id="3.90.1640.10">
    <property type="entry name" value="inorganic pyrophosphatase (n-terminal core)"/>
    <property type="match status" value="2"/>
</dbReference>
<comment type="caution">
    <text evidence="10">The sequence shown here is derived from an EMBL/GenBank/DDBJ whole genome shotgun (WGS) entry which is preliminary data.</text>
</comment>
<evidence type="ECO:0000256" key="6">
    <source>
        <dbReference type="ARBA" id="ARBA00032535"/>
    </source>
</evidence>
<dbReference type="InterPro" id="IPR000644">
    <property type="entry name" value="CBS_dom"/>
</dbReference>
<dbReference type="Pfam" id="PF02833">
    <property type="entry name" value="DHHA2"/>
    <property type="match status" value="1"/>
</dbReference>
<evidence type="ECO:0000256" key="7">
    <source>
        <dbReference type="ARBA" id="ARBA00047820"/>
    </source>
</evidence>
<comment type="catalytic activity">
    <reaction evidence="7">
        <text>diphosphate + H2O = 2 phosphate + H(+)</text>
        <dbReference type="Rhea" id="RHEA:24576"/>
        <dbReference type="ChEBI" id="CHEBI:15377"/>
        <dbReference type="ChEBI" id="CHEBI:15378"/>
        <dbReference type="ChEBI" id="CHEBI:33019"/>
        <dbReference type="ChEBI" id="CHEBI:43474"/>
        <dbReference type="EC" id="3.6.1.1"/>
    </reaction>
</comment>
<dbReference type="Pfam" id="PF00571">
    <property type="entry name" value="CBS"/>
    <property type="match status" value="2"/>
</dbReference>
<evidence type="ECO:0000256" key="4">
    <source>
        <dbReference type="ARBA" id="ARBA00022801"/>
    </source>
</evidence>
<dbReference type="PANTHER" id="PTHR12112">
    <property type="entry name" value="BNIP - RELATED"/>
    <property type="match status" value="1"/>
</dbReference>
<reference evidence="10" key="1">
    <citation type="submission" date="2021-11" db="EMBL/GenBank/DDBJ databases">
        <title>A Novel Adlercreutzia Species, isolated from a Allomyrina dichotoma larva feces.</title>
        <authorList>
            <person name="Suh M.K."/>
        </authorList>
    </citation>
    <scope>NUCLEOTIDE SEQUENCE</scope>
    <source>
        <strain evidence="10">JBNU-10</strain>
    </source>
</reference>
<dbReference type="InterPro" id="IPR046342">
    <property type="entry name" value="CBS_dom_sf"/>
</dbReference>
<evidence type="ECO:0000259" key="9">
    <source>
        <dbReference type="PROSITE" id="PS51371"/>
    </source>
</evidence>
<dbReference type="InterPro" id="IPR004097">
    <property type="entry name" value="DHHA2"/>
</dbReference>
<organism evidence="10 11">
    <name type="scientific">Adlercreutzia faecimuris</name>
    <dbReference type="NCBI Taxonomy" id="2897341"/>
    <lineage>
        <taxon>Bacteria</taxon>
        <taxon>Bacillati</taxon>
        <taxon>Actinomycetota</taxon>
        <taxon>Coriobacteriia</taxon>
        <taxon>Eggerthellales</taxon>
        <taxon>Eggerthellaceae</taxon>
        <taxon>Adlercreutzia</taxon>
    </lineage>
</organism>